<dbReference type="SUPFAM" id="SSF55120">
    <property type="entry name" value="Pseudouridine synthase"/>
    <property type="match status" value="1"/>
</dbReference>
<proteinExistence type="inferred from homology"/>
<dbReference type="GO" id="GO:0006400">
    <property type="term" value="P:tRNA modification"/>
    <property type="evidence" value="ECO:0007669"/>
    <property type="project" value="TreeGrafter"/>
</dbReference>
<dbReference type="GO" id="GO:1990481">
    <property type="term" value="P:mRNA pseudouridine synthesis"/>
    <property type="evidence" value="ECO:0007669"/>
    <property type="project" value="TreeGrafter"/>
</dbReference>
<dbReference type="EMBL" id="UINC01111713">
    <property type="protein sequence ID" value="SVC80122.1"/>
    <property type="molecule type" value="Genomic_DNA"/>
</dbReference>
<reference evidence="6" key="1">
    <citation type="submission" date="2018-05" db="EMBL/GenBank/DDBJ databases">
        <authorList>
            <person name="Lanie J.A."/>
            <person name="Ng W.-L."/>
            <person name="Kazmierczak K.M."/>
            <person name="Andrzejewski T.M."/>
            <person name="Davidsen T.M."/>
            <person name="Wayne K.J."/>
            <person name="Tettelin H."/>
            <person name="Glass J.I."/>
            <person name="Rusch D."/>
            <person name="Podicherti R."/>
            <person name="Tsui H.-C.T."/>
            <person name="Winkler M.E."/>
        </authorList>
    </citation>
    <scope>NUCLEOTIDE SEQUENCE</scope>
</reference>
<keyword evidence="2" id="KW-0819">tRNA processing</keyword>
<organism evidence="6">
    <name type="scientific">marine metagenome</name>
    <dbReference type="NCBI Taxonomy" id="408172"/>
    <lineage>
        <taxon>unclassified sequences</taxon>
        <taxon>metagenomes</taxon>
        <taxon>ecological metagenomes</taxon>
    </lineage>
</organism>
<dbReference type="PANTHER" id="PTHR13767:SF2">
    <property type="entry name" value="PSEUDOURIDYLATE SYNTHASE TRUB1"/>
    <property type="match status" value="1"/>
</dbReference>
<dbReference type="GO" id="GO:0003723">
    <property type="term" value="F:RNA binding"/>
    <property type="evidence" value="ECO:0007669"/>
    <property type="project" value="InterPro"/>
</dbReference>
<name>A0A382Q6M4_9ZZZZ</name>
<sequence length="286" mass="31971">PRGPTSHDIVVWTRRTFGTSRVGHAGTLDPFASGLLVLMVGWATRTSQYLANLSKVYRATIKLGVSTDTDDSTGVVIKQNQGCDELSEQDVREVLKNFEGRISQRPPQYSAKKIRGERMYNKARRGEWVQLDPIEVEVHRIILNEFNSPLVELEIDCSSGTYIRALARDIGEMMGMGAHLTSLRRLSIGKFSVDNSMAAEELREGKLPDQEQQLEITNALGHLGSMEVEGDVALKLRNGMSVKNMNWDHKIGETLVVSSQGELVGMVEVDEEVIRPRKIVPKEIER</sequence>
<dbReference type="AlphaFoldDB" id="A0A382Q6M4"/>
<protein>
    <recommendedName>
        <fullName evidence="1">tRNA pseudouridine(55) synthase</fullName>
        <ecNumber evidence="1">5.4.99.25</ecNumber>
    </recommendedName>
</protein>
<evidence type="ECO:0000256" key="1">
    <source>
        <dbReference type="ARBA" id="ARBA00012787"/>
    </source>
</evidence>
<evidence type="ECO:0000256" key="3">
    <source>
        <dbReference type="ARBA" id="ARBA00023235"/>
    </source>
</evidence>
<dbReference type="PANTHER" id="PTHR13767">
    <property type="entry name" value="TRNA-PSEUDOURIDINE SYNTHASE"/>
    <property type="match status" value="1"/>
</dbReference>
<dbReference type="Gene3D" id="3.30.2350.10">
    <property type="entry name" value="Pseudouridine synthase"/>
    <property type="match status" value="1"/>
</dbReference>
<accession>A0A382Q6M4</accession>
<keyword evidence="3" id="KW-0413">Isomerase</keyword>
<feature type="domain" description="tRNA pseudouridylate synthase B C-terminal" evidence="5">
    <location>
        <begin position="164"/>
        <end position="206"/>
    </location>
</feature>
<dbReference type="InterPro" id="IPR020103">
    <property type="entry name" value="PsdUridine_synth_cat_dom_sf"/>
</dbReference>
<evidence type="ECO:0000259" key="4">
    <source>
        <dbReference type="Pfam" id="PF01509"/>
    </source>
</evidence>
<dbReference type="InterPro" id="IPR014780">
    <property type="entry name" value="tRNA_psdUridine_synth_TruB"/>
</dbReference>
<dbReference type="InterPro" id="IPR002501">
    <property type="entry name" value="PsdUridine_synth_N"/>
</dbReference>
<dbReference type="EC" id="5.4.99.25" evidence="1"/>
<dbReference type="CDD" id="cd02573">
    <property type="entry name" value="PseudoU_synth_EcTruB"/>
    <property type="match status" value="1"/>
</dbReference>
<dbReference type="Pfam" id="PF16198">
    <property type="entry name" value="TruB_C_2"/>
    <property type="match status" value="1"/>
</dbReference>
<dbReference type="InterPro" id="IPR032819">
    <property type="entry name" value="TruB_C"/>
</dbReference>
<dbReference type="HAMAP" id="MF_01080">
    <property type="entry name" value="TruB_bact"/>
    <property type="match status" value="1"/>
</dbReference>
<evidence type="ECO:0000259" key="5">
    <source>
        <dbReference type="Pfam" id="PF16198"/>
    </source>
</evidence>
<gene>
    <name evidence="6" type="ORF">METZ01_LOCUS332976</name>
</gene>
<feature type="non-terminal residue" evidence="6">
    <location>
        <position position="1"/>
    </location>
</feature>
<dbReference type="GO" id="GO:0160148">
    <property type="term" value="F:tRNA pseudouridine(55) synthase activity"/>
    <property type="evidence" value="ECO:0007669"/>
    <property type="project" value="UniProtKB-EC"/>
</dbReference>
<dbReference type="NCBIfam" id="TIGR00431">
    <property type="entry name" value="TruB"/>
    <property type="match status" value="1"/>
</dbReference>
<evidence type="ECO:0000313" key="6">
    <source>
        <dbReference type="EMBL" id="SVC80122.1"/>
    </source>
</evidence>
<feature type="domain" description="Pseudouridine synthase II N-terminal" evidence="4">
    <location>
        <begin position="14"/>
        <end position="163"/>
    </location>
</feature>
<dbReference type="Pfam" id="PF01509">
    <property type="entry name" value="TruB_N"/>
    <property type="match status" value="1"/>
</dbReference>
<evidence type="ECO:0000256" key="2">
    <source>
        <dbReference type="ARBA" id="ARBA00022694"/>
    </source>
</evidence>